<dbReference type="InterPro" id="IPR036036">
    <property type="entry name" value="SOCS_box-like_dom_sf"/>
</dbReference>
<evidence type="ECO:0000313" key="3">
    <source>
        <dbReference type="Proteomes" id="UP000807504"/>
    </source>
</evidence>
<keyword evidence="3" id="KW-1185">Reference proteome</keyword>
<reference evidence="2" key="2">
    <citation type="submission" date="2020-06" db="EMBL/GenBank/DDBJ databases">
        <authorList>
            <person name="Sheffer M."/>
        </authorList>
    </citation>
    <scope>NUCLEOTIDE SEQUENCE</scope>
</reference>
<evidence type="ECO:0000313" key="2">
    <source>
        <dbReference type="EMBL" id="KAF8770098.1"/>
    </source>
</evidence>
<organism evidence="2 3">
    <name type="scientific">Argiope bruennichi</name>
    <name type="common">Wasp spider</name>
    <name type="synonym">Aranea bruennichi</name>
    <dbReference type="NCBI Taxonomy" id="94029"/>
    <lineage>
        <taxon>Eukaryota</taxon>
        <taxon>Metazoa</taxon>
        <taxon>Ecdysozoa</taxon>
        <taxon>Arthropoda</taxon>
        <taxon>Chelicerata</taxon>
        <taxon>Arachnida</taxon>
        <taxon>Araneae</taxon>
        <taxon>Araneomorphae</taxon>
        <taxon>Entelegynae</taxon>
        <taxon>Araneoidea</taxon>
        <taxon>Araneidae</taxon>
        <taxon>Argiope</taxon>
    </lineage>
</organism>
<dbReference type="GO" id="GO:0035556">
    <property type="term" value="P:intracellular signal transduction"/>
    <property type="evidence" value="ECO:0007669"/>
    <property type="project" value="InterPro"/>
</dbReference>
<sequence>MLEIVYVFFSRPIDGLQPLRLVWRSIPQAFISLDELIASFPVLVGTRYIENIHNFICDITGEESLYPKPRNLQHYCRIAVRSALSRNVKLFTGIDKLGVPPSMQAFLKLEL</sequence>
<dbReference type="Pfam" id="PF07525">
    <property type="entry name" value="SOCS_box"/>
    <property type="match status" value="1"/>
</dbReference>
<feature type="domain" description="SOCS box" evidence="1">
    <location>
        <begin position="68"/>
        <end position="111"/>
    </location>
</feature>
<dbReference type="SMART" id="SM00969">
    <property type="entry name" value="SOCS_box"/>
    <property type="match status" value="1"/>
</dbReference>
<dbReference type="Gene3D" id="1.10.750.20">
    <property type="entry name" value="SOCS box"/>
    <property type="match status" value="1"/>
</dbReference>
<reference evidence="2" key="1">
    <citation type="journal article" date="2020" name="bioRxiv">
        <title>Chromosome-level reference genome of the European wasp spider Argiope bruennichi: a resource for studies on range expansion and evolutionary adaptation.</title>
        <authorList>
            <person name="Sheffer M.M."/>
            <person name="Hoppe A."/>
            <person name="Krehenwinkel H."/>
            <person name="Uhl G."/>
            <person name="Kuss A.W."/>
            <person name="Jensen L."/>
            <person name="Jensen C."/>
            <person name="Gillespie R.G."/>
            <person name="Hoff K.J."/>
            <person name="Prost S."/>
        </authorList>
    </citation>
    <scope>NUCLEOTIDE SEQUENCE</scope>
</reference>
<dbReference type="SUPFAM" id="SSF158235">
    <property type="entry name" value="SOCS box-like"/>
    <property type="match status" value="1"/>
</dbReference>
<dbReference type="Proteomes" id="UP000807504">
    <property type="component" value="Unassembled WGS sequence"/>
</dbReference>
<comment type="caution">
    <text evidence="2">The sequence shown here is derived from an EMBL/GenBank/DDBJ whole genome shotgun (WGS) entry which is preliminary data.</text>
</comment>
<dbReference type="PROSITE" id="PS50225">
    <property type="entry name" value="SOCS"/>
    <property type="match status" value="1"/>
</dbReference>
<dbReference type="EMBL" id="JABXBU010002228">
    <property type="protein sequence ID" value="KAF8770098.1"/>
    <property type="molecule type" value="Genomic_DNA"/>
</dbReference>
<name>A0A8T0EF96_ARGBR</name>
<proteinExistence type="predicted"/>
<dbReference type="AlphaFoldDB" id="A0A8T0EF96"/>
<dbReference type="CDD" id="cd03716">
    <property type="entry name" value="SOCS_ASB_like"/>
    <property type="match status" value="1"/>
</dbReference>
<evidence type="ECO:0000259" key="1">
    <source>
        <dbReference type="PROSITE" id="PS50225"/>
    </source>
</evidence>
<dbReference type="InterPro" id="IPR001496">
    <property type="entry name" value="SOCS_box"/>
</dbReference>
<gene>
    <name evidence="2" type="ORF">HNY73_017668</name>
</gene>
<accession>A0A8T0EF96</accession>
<protein>
    <recommendedName>
        <fullName evidence="1">SOCS box domain-containing protein</fullName>
    </recommendedName>
</protein>